<accession>A0ACC0LMK2</accession>
<gene>
    <name evidence="1" type="ORF">RHMOL_Rhmol11G0007400</name>
</gene>
<protein>
    <submittedName>
        <fullName evidence="1">Uncharacterized protein</fullName>
    </submittedName>
</protein>
<comment type="caution">
    <text evidence="1">The sequence shown here is derived from an EMBL/GenBank/DDBJ whole genome shotgun (WGS) entry which is preliminary data.</text>
</comment>
<keyword evidence="2" id="KW-1185">Reference proteome</keyword>
<dbReference type="EMBL" id="CM046398">
    <property type="protein sequence ID" value="KAI8529865.1"/>
    <property type="molecule type" value="Genomic_DNA"/>
</dbReference>
<sequence>MDRSSLLDDRTDRSSLLESRTDRSSLIESWTDRSSLIESQNLLVHRRTTVGDTKMLWFEGGDEVRRTPEGEQHATEDIGAARPNVEPLGSSIVAEGSPKVGGSSGDVGGSGAEGGDLRPIGATSSSHRPITKDDDAEYLSDEALAKLLEVNPAIGIAVLEAKEERARAIVALEAAESSERERKEREEPLRDVEAEEKLEQRHSGLECQPWQS</sequence>
<evidence type="ECO:0000313" key="2">
    <source>
        <dbReference type="Proteomes" id="UP001062846"/>
    </source>
</evidence>
<proteinExistence type="predicted"/>
<reference evidence="1" key="1">
    <citation type="submission" date="2022-02" db="EMBL/GenBank/DDBJ databases">
        <title>Plant Genome Project.</title>
        <authorList>
            <person name="Zhang R.-G."/>
        </authorList>
    </citation>
    <scope>NUCLEOTIDE SEQUENCE</scope>
    <source>
        <strain evidence="1">AT1</strain>
    </source>
</reference>
<name>A0ACC0LMK2_RHOML</name>
<evidence type="ECO:0000313" key="1">
    <source>
        <dbReference type="EMBL" id="KAI8529865.1"/>
    </source>
</evidence>
<dbReference type="Proteomes" id="UP001062846">
    <property type="component" value="Chromosome 11"/>
</dbReference>
<organism evidence="1 2">
    <name type="scientific">Rhododendron molle</name>
    <name type="common">Chinese azalea</name>
    <name type="synonym">Azalea mollis</name>
    <dbReference type="NCBI Taxonomy" id="49168"/>
    <lineage>
        <taxon>Eukaryota</taxon>
        <taxon>Viridiplantae</taxon>
        <taxon>Streptophyta</taxon>
        <taxon>Embryophyta</taxon>
        <taxon>Tracheophyta</taxon>
        <taxon>Spermatophyta</taxon>
        <taxon>Magnoliopsida</taxon>
        <taxon>eudicotyledons</taxon>
        <taxon>Gunneridae</taxon>
        <taxon>Pentapetalae</taxon>
        <taxon>asterids</taxon>
        <taxon>Ericales</taxon>
        <taxon>Ericaceae</taxon>
        <taxon>Ericoideae</taxon>
        <taxon>Rhodoreae</taxon>
        <taxon>Rhododendron</taxon>
    </lineage>
</organism>